<sequence length="417" mass="43193">MSTKRRPVSAKRAAAIAAAAELLAGRRFARRLYGAIAILAVLAGGLTVANLSKLPHPHSTSALARSATPAAFSLYTLQRDTGKDNSGLKKPDTILGSSLSGSDQGTVIVSAPRIQEYAALPSALAVVTVNDDNTSSLEMVPLTGGPPSLVPLPSLGTVANLHAAGSNHLIGFTFTASSATGQYWKTLFVYDVDKPSSAPWAVQGIHGPVTATDWRFVPGAATLVAQADDQSIFLIDPLDSGKVSPLGTHAGILGFPGTNELAVSDPGLKVGVDPPRYSTINLSNGALTPATLAGGAAPENSQSATTTVGQPVVLDGSGQFAQVVRKFDAGKETSLVNLTDRNGSRVLYRPDAAWSRILDTCVSPASDYLAVETAAPQYAGDQYPVRPEPTPMRTDLVDLKSGTVVKSVPGFLPSWCG</sequence>
<dbReference type="Proteomes" id="UP001242995">
    <property type="component" value="Unassembled WGS sequence"/>
</dbReference>
<organism evidence="2 5">
    <name type="scientific">Arthrobacter bambusae</name>
    <dbReference type="NCBI Taxonomy" id="1338426"/>
    <lineage>
        <taxon>Bacteria</taxon>
        <taxon>Bacillati</taxon>
        <taxon>Actinomycetota</taxon>
        <taxon>Actinomycetes</taxon>
        <taxon>Micrococcales</taxon>
        <taxon>Micrococcaceae</taxon>
        <taxon>Arthrobacter</taxon>
    </lineage>
</organism>
<comment type="caution">
    <text evidence="2">The sequence shown here is derived from an EMBL/GenBank/DDBJ whole genome shotgun (WGS) entry which is preliminary data.</text>
</comment>
<keyword evidence="4" id="KW-1185">Reference proteome</keyword>
<dbReference type="Proteomes" id="UP001230951">
    <property type="component" value="Unassembled WGS sequence"/>
</dbReference>
<protein>
    <submittedName>
        <fullName evidence="2">Uncharacterized protein</fullName>
    </submittedName>
</protein>
<evidence type="ECO:0000313" key="5">
    <source>
        <dbReference type="Proteomes" id="UP001242995"/>
    </source>
</evidence>
<gene>
    <name evidence="2" type="ORF">J2S90_002024</name>
    <name evidence="3" type="ORF">J2S93_002692</name>
</gene>
<evidence type="ECO:0000313" key="3">
    <source>
        <dbReference type="EMBL" id="MDQ0181261.1"/>
    </source>
</evidence>
<accession>A0AAW8DI03</accession>
<dbReference type="EMBL" id="JAUSRG010000004">
    <property type="protein sequence ID" value="MDP9905065.1"/>
    <property type="molecule type" value="Genomic_DNA"/>
</dbReference>
<proteinExistence type="predicted"/>
<evidence type="ECO:0000256" key="1">
    <source>
        <dbReference type="SAM" id="Phobius"/>
    </source>
</evidence>
<dbReference type="AlphaFoldDB" id="A0AAW8DI03"/>
<dbReference type="RefSeq" id="WP_306960997.1">
    <property type="nucleotide sequence ID" value="NZ_JAUSRG010000004.1"/>
</dbReference>
<reference evidence="2 4" key="1">
    <citation type="submission" date="2023-07" db="EMBL/GenBank/DDBJ databases">
        <title>Sorghum-associated microbial communities from plants grown in Nebraska, USA.</title>
        <authorList>
            <person name="Schachtman D."/>
        </authorList>
    </citation>
    <scope>NUCLEOTIDE SEQUENCE</scope>
    <source>
        <strain evidence="2">DS1006</strain>
        <strain evidence="3 4">DS1016</strain>
    </source>
</reference>
<keyword evidence="1" id="KW-0812">Transmembrane</keyword>
<evidence type="ECO:0000313" key="2">
    <source>
        <dbReference type="EMBL" id="MDP9905065.1"/>
    </source>
</evidence>
<feature type="transmembrane region" description="Helical" evidence="1">
    <location>
        <begin position="32"/>
        <end position="51"/>
    </location>
</feature>
<name>A0AAW8DI03_9MICC</name>
<evidence type="ECO:0000313" key="4">
    <source>
        <dbReference type="Proteomes" id="UP001230951"/>
    </source>
</evidence>
<keyword evidence="1" id="KW-0472">Membrane</keyword>
<dbReference type="EMBL" id="JAUSTF010000005">
    <property type="protein sequence ID" value="MDQ0181261.1"/>
    <property type="molecule type" value="Genomic_DNA"/>
</dbReference>
<keyword evidence="1" id="KW-1133">Transmembrane helix</keyword>